<dbReference type="Proteomes" id="UP000253370">
    <property type="component" value="Unassembled WGS sequence"/>
</dbReference>
<feature type="domain" description="L,D-TPase catalytic" evidence="9">
    <location>
        <begin position="295"/>
        <end position="476"/>
    </location>
</feature>
<dbReference type="OrthoDB" id="9778545at2"/>
<feature type="chain" id="PRO_5016661675" evidence="8">
    <location>
        <begin position="32"/>
        <end position="536"/>
    </location>
</feature>
<dbReference type="InterPro" id="IPR052905">
    <property type="entry name" value="LD-transpeptidase_YkuD-like"/>
</dbReference>
<dbReference type="InterPro" id="IPR036365">
    <property type="entry name" value="PGBD-like_sf"/>
</dbReference>
<evidence type="ECO:0000259" key="9">
    <source>
        <dbReference type="PROSITE" id="PS52029"/>
    </source>
</evidence>
<keyword evidence="5 7" id="KW-0573">Peptidoglycan synthesis</keyword>
<dbReference type="PANTHER" id="PTHR41533:SF2">
    <property type="entry name" value="BLR7131 PROTEIN"/>
    <property type="match status" value="1"/>
</dbReference>
<dbReference type="InterPro" id="IPR038063">
    <property type="entry name" value="Transpep_catalytic_dom"/>
</dbReference>
<sequence>MPRFTRSWTRHLFAAAAIGCAVLAAAPVAQAGVTAFKQALAEQVAGEAPLTAFYRANGYSAIWTGPGEDHRARRAALLEALDALPLHGLPAEDLSGLRARLAAARTAHDLGLLEAELSRRFLDYARRVQMGVLTPSRIDPDMVREVARPDLAAQLAAFAEAERPAAFLRGLAPGSAEYARLLKARLELEEVVRAGGWGPAVPAGRLEPGDTGSAVVALRNRLIAMGYMRRSASAAYDGALVEAVRAFQEAHGLEADGVVGEETRAAINTPARERLQSVLVALERERWLPRDRGARHVLVNLTDFSARIIDDGKVTFETKAVVGARSPADKHTPEFSDEMEHMVINPSWYVPRSILARDYLPRMKRNRNAASYLQLINSRGQVVSRAAVNFNAYNARNFPFNVRQPPGPRNALGKVKFMFPNQYAIYLHDTPEKHLFDRHTRTYSSGCIRLQRPFEFAYELLSRQTDDPRGLFHSVLETGRETRVELETHVPVHLIYRTALTTPKGALHFRPDMYGRDARIWSALEARGVAIGAVNG</sequence>
<proteinExistence type="inferred from homology"/>
<gene>
    <name evidence="10" type="ORF">DRV85_09675</name>
</gene>
<dbReference type="InterPro" id="IPR036366">
    <property type="entry name" value="PGBDSf"/>
</dbReference>
<keyword evidence="6 7" id="KW-0961">Cell wall biogenesis/degradation</keyword>
<keyword evidence="3" id="KW-0808">Transferase</keyword>
<comment type="pathway">
    <text evidence="1 7">Cell wall biogenesis; peptidoglycan biosynthesis.</text>
</comment>
<feature type="active site" description="Nucleophile" evidence="7">
    <location>
        <position position="447"/>
    </location>
</feature>
<dbReference type="Gene3D" id="1.10.101.10">
    <property type="entry name" value="PGBD-like superfamily/PGBD"/>
    <property type="match status" value="1"/>
</dbReference>
<evidence type="ECO:0000256" key="4">
    <source>
        <dbReference type="ARBA" id="ARBA00022960"/>
    </source>
</evidence>
<dbReference type="Pfam" id="PF20142">
    <property type="entry name" value="Scaffold"/>
    <property type="match status" value="1"/>
</dbReference>
<evidence type="ECO:0000313" key="10">
    <source>
        <dbReference type="EMBL" id="RBI84929.1"/>
    </source>
</evidence>
<protein>
    <submittedName>
        <fullName evidence="10">Murein L,D-transpeptidase</fullName>
    </submittedName>
</protein>
<dbReference type="InterPro" id="IPR002477">
    <property type="entry name" value="Peptidoglycan-bd-like"/>
</dbReference>
<dbReference type="SUPFAM" id="SSF141523">
    <property type="entry name" value="L,D-transpeptidase catalytic domain-like"/>
    <property type="match status" value="1"/>
</dbReference>
<dbReference type="InterPro" id="IPR005490">
    <property type="entry name" value="LD_TPept_cat_dom"/>
</dbReference>
<dbReference type="PROSITE" id="PS52029">
    <property type="entry name" value="LD_TPASE"/>
    <property type="match status" value="1"/>
</dbReference>
<evidence type="ECO:0000256" key="1">
    <source>
        <dbReference type="ARBA" id="ARBA00004752"/>
    </source>
</evidence>
<evidence type="ECO:0000313" key="11">
    <source>
        <dbReference type="Proteomes" id="UP000253370"/>
    </source>
</evidence>
<dbReference type="Gene3D" id="2.40.440.10">
    <property type="entry name" value="L,D-transpeptidase catalytic domain-like"/>
    <property type="match status" value="1"/>
</dbReference>
<keyword evidence="11" id="KW-1185">Reference proteome</keyword>
<dbReference type="PANTHER" id="PTHR41533">
    <property type="entry name" value="L,D-TRANSPEPTIDASE HI_1667-RELATED"/>
    <property type="match status" value="1"/>
</dbReference>
<dbReference type="GO" id="GO:0008360">
    <property type="term" value="P:regulation of cell shape"/>
    <property type="evidence" value="ECO:0007669"/>
    <property type="project" value="UniProtKB-UniRule"/>
</dbReference>
<feature type="active site" description="Proton donor/acceptor" evidence="7">
    <location>
        <position position="428"/>
    </location>
</feature>
<evidence type="ECO:0000256" key="3">
    <source>
        <dbReference type="ARBA" id="ARBA00022679"/>
    </source>
</evidence>
<comment type="similarity">
    <text evidence="2">Belongs to the YkuD family.</text>
</comment>
<evidence type="ECO:0000256" key="2">
    <source>
        <dbReference type="ARBA" id="ARBA00005992"/>
    </source>
</evidence>
<dbReference type="InterPro" id="IPR045380">
    <property type="entry name" value="LD_TPept_scaffold_dom"/>
</dbReference>
<dbReference type="UniPathway" id="UPA00219"/>
<dbReference type="EMBL" id="QNTQ01000008">
    <property type="protein sequence ID" value="RBI84929.1"/>
    <property type="molecule type" value="Genomic_DNA"/>
</dbReference>
<name>A0A365U7X0_9RHOB</name>
<dbReference type="GO" id="GO:0016740">
    <property type="term" value="F:transferase activity"/>
    <property type="evidence" value="ECO:0007669"/>
    <property type="project" value="UniProtKB-KW"/>
</dbReference>
<evidence type="ECO:0000256" key="5">
    <source>
        <dbReference type="ARBA" id="ARBA00022984"/>
    </source>
</evidence>
<evidence type="ECO:0000256" key="6">
    <source>
        <dbReference type="ARBA" id="ARBA00023316"/>
    </source>
</evidence>
<evidence type="ECO:0000256" key="7">
    <source>
        <dbReference type="PROSITE-ProRule" id="PRU01373"/>
    </source>
</evidence>
<feature type="signal peptide" evidence="8">
    <location>
        <begin position="1"/>
        <end position="31"/>
    </location>
</feature>
<keyword evidence="4 7" id="KW-0133">Cell shape</keyword>
<evidence type="ECO:0000256" key="8">
    <source>
        <dbReference type="SAM" id="SignalP"/>
    </source>
</evidence>
<dbReference type="AlphaFoldDB" id="A0A365U7X0"/>
<dbReference type="SUPFAM" id="SSF47090">
    <property type="entry name" value="PGBD-like"/>
    <property type="match status" value="1"/>
</dbReference>
<dbReference type="GO" id="GO:0004180">
    <property type="term" value="F:carboxypeptidase activity"/>
    <property type="evidence" value="ECO:0007669"/>
    <property type="project" value="UniProtKB-ARBA"/>
</dbReference>
<dbReference type="RefSeq" id="WP_113289257.1">
    <property type="nucleotide sequence ID" value="NZ_QNTQ01000008.1"/>
</dbReference>
<comment type="caution">
    <text evidence="10">The sequence shown here is derived from an EMBL/GenBank/DDBJ whole genome shotgun (WGS) entry which is preliminary data.</text>
</comment>
<keyword evidence="8" id="KW-0732">Signal</keyword>
<dbReference type="CDD" id="cd16913">
    <property type="entry name" value="YkuD_like"/>
    <property type="match status" value="1"/>
</dbReference>
<dbReference type="Pfam" id="PF03734">
    <property type="entry name" value="YkuD"/>
    <property type="match status" value="1"/>
</dbReference>
<dbReference type="Pfam" id="PF01471">
    <property type="entry name" value="PG_binding_1"/>
    <property type="match status" value="1"/>
</dbReference>
<organism evidence="10 11">
    <name type="scientific">Rhodosalinus halophilus</name>
    <dbReference type="NCBI Taxonomy" id="2259333"/>
    <lineage>
        <taxon>Bacteria</taxon>
        <taxon>Pseudomonadati</taxon>
        <taxon>Pseudomonadota</taxon>
        <taxon>Alphaproteobacteria</taxon>
        <taxon>Rhodobacterales</taxon>
        <taxon>Paracoccaceae</taxon>
        <taxon>Rhodosalinus</taxon>
    </lineage>
</organism>
<dbReference type="GO" id="GO:0071555">
    <property type="term" value="P:cell wall organization"/>
    <property type="evidence" value="ECO:0007669"/>
    <property type="project" value="UniProtKB-UniRule"/>
</dbReference>
<dbReference type="GO" id="GO:0009252">
    <property type="term" value="P:peptidoglycan biosynthetic process"/>
    <property type="evidence" value="ECO:0007669"/>
    <property type="project" value="UniProtKB-UniPathway"/>
</dbReference>
<reference evidence="10 11" key="1">
    <citation type="submission" date="2018-07" db="EMBL/GenBank/DDBJ databases">
        <title>Rhodosalinus sp. strain E84T genomic sequence and assembly.</title>
        <authorList>
            <person name="Liu Z.-W."/>
            <person name="Lu D.-C."/>
        </authorList>
    </citation>
    <scope>NUCLEOTIDE SEQUENCE [LARGE SCALE GENOMIC DNA]</scope>
    <source>
        <strain evidence="10 11">E84</strain>
    </source>
</reference>
<accession>A0A365U7X0</accession>